<dbReference type="EMBL" id="JAHLQK010000004">
    <property type="protein sequence ID" value="MBU5676855.1"/>
    <property type="molecule type" value="Genomic_DNA"/>
</dbReference>
<proteinExistence type="predicted"/>
<evidence type="ECO:0000313" key="2">
    <source>
        <dbReference type="Proteomes" id="UP000779508"/>
    </source>
</evidence>
<sequence>MGFNKTEFKFFHKYCISKFGEDTGNKIYETAENILAEMVNEADYKNSKAIKWHMDKNMLPTIAIYLAFKQFGITCERAYDYTSEILQIACKRTQKKNRFLGKMPFGYSLFKLFCKAISQRRMAH</sequence>
<reference evidence="1 2" key="1">
    <citation type="submission" date="2021-06" db="EMBL/GenBank/DDBJ databases">
        <authorList>
            <person name="Sun Q."/>
            <person name="Li D."/>
        </authorList>
    </citation>
    <scope>NUCLEOTIDE SEQUENCE [LARGE SCALE GENOMIC DNA]</scope>
    <source>
        <strain evidence="1 2">MSJ-5</strain>
    </source>
</reference>
<accession>A0ABS6G2Z5</accession>
<organism evidence="1 2">
    <name type="scientific">Alkaliphilus flagellatus</name>
    <dbReference type="NCBI Taxonomy" id="2841507"/>
    <lineage>
        <taxon>Bacteria</taxon>
        <taxon>Bacillati</taxon>
        <taxon>Bacillota</taxon>
        <taxon>Clostridia</taxon>
        <taxon>Peptostreptococcales</taxon>
        <taxon>Natronincolaceae</taxon>
        <taxon>Alkaliphilus</taxon>
    </lineage>
</organism>
<protein>
    <submittedName>
        <fullName evidence="1">Uncharacterized protein</fullName>
    </submittedName>
</protein>
<evidence type="ECO:0000313" key="1">
    <source>
        <dbReference type="EMBL" id="MBU5676855.1"/>
    </source>
</evidence>
<dbReference type="RefSeq" id="WP_216417138.1">
    <property type="nucleotide sequence ID" value="NZ_JAHLQK010000004.1"/>
</dbReference>
<comment type="caution">
    <text evidence="1">The sequence shown here is derived from an EMBL/GenBank/DDBJ whole genome shotgun (WGS) entry which is preliminary data.</text>
</comment>
<dbReference type="Proteomes" id="UP000779508">
    <property type="component" value="Unassembled WGS sequence"/>
</dbReference>
<gene>
    <name evidence="1" type="ORF">KQI88_10535</name>
</gene>
<name>A0ABS6G2Z5_9FIRM</name>
<keyword evidence="2" id="KW-1185">Reference proteome</keyword>